<comment type="caution">
    <text evidence="1">The sequence shown here is derived from an EMBL/GenBank/DDBJ whole genome shotgun (WGS) entry which is preliminary data.</text>
</comment>
<dbReference type="AlphaFoldDB" id="A0AAV3QRF0"/>
<sequence>MKEAGQMETMKKLETVGFYPITQLKIKKIHSEFMMWFYEKFHPSQLKVQLEGRKFLYICENDVKRVYKLPMGPRSIASAKSTKEDIDALRGEHL</sequence>
<keyword evidence="2" id="KW-1185">Reference proteome</keyword>
<accession>A0AAV3QRF0</accession>
<evidence type="ECO:0000313" key="2">
    <source>
        <dbReference type="Proteomes" id="UP001454036"/>
    </source>
</evidence>
<protein>
    <submittedName>
        <fullName evidence="1">Uncharacterized protein</fullName>
    </submittedName>
</protein>
<dbReference type="EMBL" id="BAABME010022331">
    <property type="protein sequence ID" value="GAA0165542.1"/>
    <property type="molecule type" value="Genomic_DNA"/>
</dbReference>
<organism evidence="1 2">
    <name type="scientific">Lithospermum erythrorhizon</name>
    <name type="common">Purple gromwell</name>
    <name type="synonym">Lithospermum officinale var. erythrorhizon</name>
    <dbReference type="NCBI Taxonomy" id="34254"/>
    <lineage>
        <taxon>Eukaryota</taxon>
        <taxon>Viridiplantae</taxon>
        <taxon>Streptophyta</taxon>
        <taxon>Embryophyta</taxon>
        <taxon>Tracheophyta</taxon>
        <taxon>Spermatophyta</taxon>
        <taxon>Magnoliopsida</taxon>
        <taxon>eudicotyledons</taxon>
        <taxon>Gunneridae</taxon>
        <taxon>Pentapetalae</taxon>
        <taxon>asterids</taxon>
        <taxon>lamiids</taxon>
        <taxon>Boraginales</taxon>
        <taxon>Boraginaceae</taxon>
        <taxon>Boraginoideae</taxon>
        <taxon>Lithospermeae</taxon>
        <taxon>Lithospermum</taxon>
    </lineage>
</organism>
<proteinExistence type="predicted"/>
<dbReference type="Proteomes" id="UP001454036">
    <property type="component" value="Unassembled WGS sequence"/>
</dbReference>
<evidence type="ECO:0000313" key="1">
    <source>
        <dbReference type="EMBL" id="GAA0165542.1"/>
    </source>
</evidence>
<reference evidence="1 2" key="1">
    <citation type="submission" date="2024-01" db="EMBL/GenBank/DDBJ databases">
        <title>The complete chloroplast genome sequence of Lithospermum erythrorhizon: insights into the phylogenetic relationship among Boraginaceae species and the maternal lineages of purple gromwells.</title>
        <authorList>
            <person name="Okada T."/>
            <person name="Watanabe K."/>
        </authorList>
    </citation>
    <scope>NUCLEOTIDE SEQUENCE [LARGE SCALE GENOMIC DNA]</scope>
</reference>
<gene>
    <name evidence="1" type="ORF">LIER_40002</name>
</gene>
<name>A0AAV3QRF0_LITER</name>